<dbReference type="PROSITE" id="PS50208">
    <property type="entry name" value="CASPASE_P20"/>
    <property type="match status" value="1"/>
</dbReference>
<evidence type="ECO:0000259" key="8">
    <source>
        <dbReference type="PROSITE" id="PS50207"/>
    </source>
</evidence>
<dbReference type="SMART" id="SM00115">
    <property type="entry name" value="CASc"/>
    <property type="match status" value="1"/>
</dbReference>
<keyword evidence="10" id="KW-1185">Reference proteome</keyword>
<keyword evidence="4" id="KW-0378">Hydrolase</keyword>
<dbReference type="InterPro" id="IPR002138">
    <property type="entry name" value="Pept_C14_p10"/>
</dbReference>
<dbReference type="PRINTS" id="PR00376">
    <property type="entry name" value="IL1BCENZYME"/>
</dbReference>
<dbReference type="GO" id="GO:0006508">
    <property type="term" value="P:proteolysis"/>
    <property type="evidence" value="ECO:0007669"/>
    <property type="project" value="UniProtKB-KW"/>
</dbReference>
<evidence type="ECO:0000256" key="6">
    <source>
        <dbReference type="ARBA" id="ARBA00023145"/>
    </source>
</evidence>
<evidence type="ECO:0000256" key="3">
    <source>
        <dbReference type="ARBA" id="ARBA00022703"/>
    </source>
</evidence>
<proteinExistence type="inferred from homology"/>
<dbReference type="PROSITE" id="PS50207">
    <property type="entry name" value="CASPASE_P10"/>
    <property type="match status" value="1"/>
</dbReference>
<dbReference type="InterPro" id="IPR001309">
    <property type="entry name" value="Pept_C14_p20"/>
</dbReference>
<keyword evidence="2" id="KW-0645">Protease</keyword>
<sequence>MFSIFYELANLKWEGTQVDEFSLCNLFKQLGYKIICEKDLTARQMWITIQQFAEREEHLQCDSAIVVVMSHGVFDHLLGIDEMPVNFHSFVSCLNSKNAPKLIGKPKIFIVQACRGENYDEEKVPTFADILIASATTSNNVSWRNSATGTW</sequence>
<feature type="domain" description="Caspase family p10" evidence="8">
    <location>
        <begin position="120"/>
        <end position="151"/>
    </location>
</feature>
<dbReference type="PROSITE" id="PS01122">
    <property type="entry name" value="CASPASE_CYS"/>
    <property type="match status" value="1"/>
</dbReference>
<dbReference type="Pfam" id="PF00656">
    <property type="entry name" value="Peptidase_C14"/>
    <property type="match status" value="1"/>
</dbReference>
<dbReference type="PANTHER" id="PTHR47901:SF8">
    <property type="entry name" value="CASPASE-3"/>
    <property type="match status" value="1"/>
</dbReference>
<evidence type="ECO:0000256" key="5">
    <source>
        <dbReference type="ARBA" id="ARBA00022807"/>
    </source>
</evidence>
<dbReference type="WBParaSite" id="scaffold662_cov282.g1521">
    <property type="protein sequence ID" value="scaffold662_cov282.g1521"/>
    <property type="gene ID" value="scaffold662_cov282.g1521"/>
</dbReference>
<dbReference type="InterPro" id="IPR015917">
    <property type="entry name" value="Pept_C14A"/>
</dbReference>
<dbReference type="Gene3D" id="3.40.50.1460">
    <property type="match status" value="1"/>
</dbReference>
<dbReference type="InterPro" id="IPR029030">
    <property type="entry name" value="Caspase-like_dom_sf"/>
</dbReference>
<dbReference type="GO" id="GO:0004197">
    <property type="term" value="F:cysteine-type endopeptidase activity"/>
    <property type="evidence" value="ECO:0007669"/>
    <property type="project" value="InterPro"/>
</dbReference>
<evidence type="ECO:0000259" key="9">
    <source>
        <dbReference type="PROSITE" id="PS50208"/>
    </source>
</evidence>
<dbReference type="InterPro" id="IPR016129">
    <property type="entry name" value="Caspase_his_AS"/>
</dbReference>
<evidence type="ECO:0000256" key="1">
    <source>
        <dbReference type="ARBA" id="ARBA00010134"/>
    </source>
</evidence>
<dbReference type="Proteomes" id="UP000887561">
    <property type="component" value="Unplaced"/>
</dbReference>
<evidence type="ECO:0000256" key="4">
    <source>
        <dbReference type="ARBA" id="ARBA00022801"/>
    </source>
</evidence>
<feature type="domain" description="Caspase family p20" evidence="9">
    <location>
        <begin position="15"/>
        <end position="118"/>
    </location>
</feature>
<organism evidence="10 11">
    <name type="scientific">Meloidogyne javanica</name>
    <name type="common">Root-knot nematode worm</name>
    <dbReference type="NCBI Taxonomy" id="6303"/>
    <lineage>
        <taxon>Eukaryota</taxon>
        <taxon>Metazoa</taxon>
        <taxon>Ecdysozoa</taxon>
        <taxon>Nematoda</taxon>
        <taxon>Chromadorea</taxon>
        <taxon>Rhabditida</taxon>
        <taxon>Tylenchina</taxon>
        <taxon>Tylenchomorpha</taxon>
        <taxon>Tylenchoidea</taxon>
        <taxon>Meloidogynidae</taxon>
        <taxon>Meloidogyninae</taxon>
        <taxon>Meloidogyne</taxon>
        <taxon>Meloidogyne incognita group</taxon>
    </lineage>
</organism>
<dbReference type="InterPro" id="IPR002398">
    <property type="entry name" value="Pept_C14"/>
</dbReference>
<dbReference type="PANTHER" id="PTHR47901">
    <property type="entry name" value="CASPASE RECRUITMENT DOMAIN-CONTAINING PROTEIN 18"/>
    <property type="match status" value="1"/>
</dbReference>
<dbReference type="InterPro" id="IPR033139">
    <property type="entry name" value="Caspase_cys_AS"/>
</dbReference>
<evidence type="ECO:0000313" key="11">
    <source>
        <dbReference type="WBParaSite" id="scaffold662_cov282.g1521"/>
    </source>
</evidence>
<evidence type="ECO:0000313" key="10">
    <source>
        <dbReference type="Proteomes" id="UP000887561"/>
    </source>
</evidence>
<dbReference type="Gene3D" id="3.30.70.1470">
    <property type="entry name" value="Caspase-like"/>
    <property type="match status" value="1"/>
</dbReference>
<evidence type="ECO:0000256" key="2">
    <source>
        <dbReference type="ARBA" id="ARBA00022670"/>
    </source>
</evidence>
<name>A0A915N2T8_MELJA</name>
<accession>A0A915N2T8</accession>
<comment type="similarity">
    <text evidence="1 7">Belongs to the peptidase C14A family.</text>
</comment>
<dbReference type="PROSITE" id="PS01121">
    <property type="entry name" value="CASPASE_HIS"/>
    <property type="match status" value="1"/>
</dbReference>
<dbReference type="AlphaFoldDB" id="A0A915N2T8"/>
<dbReference type="SUPFAM" id="SSF52129">
    <property type="entry name" value="Caspase-like"/>
    <property type="match status" value="1"/>
</dbReference>
<dbReference type="GO" id="GO:0006915">
    <property type="term" value="P:apoptotic process"/>
    <property type="evidence" value="ECO:0007669"/>
    <property type="project" value="UniProtKB-KW"/>
</dbReference>
<keyword evidence="5" id="KW-0788">Thiol protease</keyword>
<keyword evidence="6" id="KW-0865">Zymogen</keyword>
<protein>
    <submittedName>
        <fullName evidence="11">Caspase family p20 domain-containing protein</fullName>
    </submittedName>
</protein>
<keyword evidence="3" id="KW-0053">Apoptosis</keyword>
<dbReference type="InterPro" id="IPR011600">
    <property type="entry name" value="Pept_C14_caspase"/>
</dbReference>
<reference evidence="11" key="1">
    <citation type="submission" date="2022-11" db="UniProtKB">
        <authorList>
            <consortium name="WormBaseParasite"/>
        </authorList>
    </citation>
    <scope>IDENTIFICATION</scope>
</reference>
<evidence type="ECO:0000256" key="7">
    <source>
        <dbReference type="RuleBase" id="RU003971"/>
    </source>
</evidence>